<reference evidence="1" key="1">
    <citation type="submission" date="2022-09" db="EMBL/GenBank/DDBJ databases">
        <authorList>
            <person name="De Moura G.S."/>
            <person name="Carvalho E."/>
            <person name="Ramos Sanchez E.M."/>
            <person name="Sellera F.P."/>
            <person name="Marques M.F.S."/>
            <person name="Heinemann M.B."/>
            <person name="De Vliegher S."/>
            <person name="Souza F.N."/>
            <person name="Mota R.A."/>
        </authorList>
    </citation>
    <scope>NUCLEOTIDE SEQUENCE</scope>
    <source>
        <strain evidence="1">BR656</strain>
    </source>
</reference>
<protein>
    <submittedName>
        <fullName evidence="1">Uncharacterized protein</fullName>
    </submittedName>
</protein>
<dbReference type="EMBL" id="JAPNQM010000001">
    <property type="protein sequence ID" value="MDL0116320.1"/>
    <property type="molecule type" value="Genomic_DNA"/>
</dbReference>
<dbReference type="RefSeq" id="WP_191836310.1">
    <property type="nucleotide sequence ID" value="NZ_CP120185.1"/>
</dbReference>
<evidence type="ECO:0000313" key="1">
    <source>
        <dbReference type="EMBL" id="MDL0116320.1"/>
    </source>
</evidence>
<name>A0ABT7HW82_MAMSC</name>
<proteinExistence type="predicted"/>
<accession>A0ABT7HW82</accession>
<keyword evidence="2" id="KW-1185">Reference proteome</keyword>
<dbReference type="Proteomes" id="UP001176210">
    <property type="component" value="Unassembled WGS sequence"/>
</dbReference>
<gene>
    <name evidence="1" type="ORF">OWO77_04965</name>
</gene>
<reference evidence="1" key="2">
    <citation type="journal article" date="2023" name="Vet. Microbiol.">
        <title>Emergence of livestock-associated Mammaliicoccus sciuri ST71 co-harbouring mecA and mecC genes in Brazil.</title>
        <authorList>
            <person name="de Moura G.S."/>
            <person name="de Carvalho E."/>
            <person name="Ramos Sanchez E.M."/>
            <person name="Sellera F.P."/>
            <person name="Marques M.F.S."/>
            <person name="Heinemann M.B."/>
            <person name="De Vliegher S."/>
            <person name="Souza F.N."/>
            <person name="Mota R.A."/>
        </authorList>
    </citation>
    <scope>NUCLEOTIDE SEQUENCE</scope>
    <source>
        <strain evidence="1">BR656</strain>
    </source>
</reference>
<evidence type="ECO:0000313" key="2">
    <source>
        <dbReference type="Proteomes" id="UP001176210"/>
    </source>
</evidence>
<organism evidence="1 2">
    <name type="scientific">Mammaliicoccus sciuri</name>
    <name type="common">Staphylococcus sciuri</name>
    <dbReference type="NCBI Taxonomy" id="1296"/>
    <lineage>
        <taxon>Bacteria</taxon>
        <taxon>Bacillati</taxon>
        <taxon>Bacillota</taxon>
        <taxon>Bacilli</taxon>
        <taxon>Bacillales</taxon>
        <taxon>Staphylococcaceae</taxon>
        <taxon>Mammaliicoccus</taxon>
    </lineage>
</organism>
<comment type="caution">
    <text evidence="1">The sequence shown here is derived from an EMBL/GenBank/DDBJ whole genome shotgun (WGS) entry which is preliminary data.</text>
</comment>
<sequence length="86" mass="10185">MNATILKDTDFKDNNILLTLEHIKSETIDGINHLFFNMIVTYEKSSIEKEIILFEDDILDSDINNFTNDSPDYFFNEPDFWFTIIQ</sequence>